<reference evidence="1 2" key="1">
    <citation type="submission" date="2015-09" db="EMBL/GenBank/DDBJ databases">
        <title>Draft genome of a European isolate of the apple canker pathogen Neonectria ditissima.</title>
        <authorList>
            <person name="Gomez-Cortecero A."/>
            <person name="Harrison R.J."/>
            <person name="Armitage A.D."/>
        </authorList>
    </citation>
    <scope>NUCLEOTIDE SEQUENCE [LARGE SCALE GENOMIC DNA]</scope>
    <source>
        <strain evidence="1 2">R09/05</strain>
    </source>
</reference>
<name>A0A0P7AQJ5_9HYPO</name>
<dbReference type="AlphaFoldDB" id="A0A0P7AQJ5"/>
<organism evidence="1 2">
    <name type="scientific">Neonectria ditissima</name>
    <dbReference type="NCBI Taxonomy" id="78410"/>
    <lineage>
        <taxon>Eukaryota</taxon>
        <taxon>Fungi</taxon>
        <taxon>Dikarya</taxon>
        <taxon>Ascomycota</taxon>
        <taxon>Pezizomycotina</taxon>
        <taxon>Sordariomycetes</taxon>
        <taxon>Hypocreomycetidae</taxon>
        <taxon>Hypocreales</taxon>
        <taxon>Nectriaceae</taxon>
        <taxon>Neonectria</taxon>
    </lineage>
</organism>
<keyword evidence="2" id="KW-1185">Reference proteome</keyword>
<protein>
    <submittedName>
        <fullName evidence="1">Uncharacterized protein</fullName>
    </submittedName>
</protein>
<sequence length="228" mass="26148">MSTAYQLRPCNRDSVVVHLKFLEDFGSFEHGFFSYTDVYATLLDLRIVGTDSYDEKRIEVHLNYFMELCVQELKPGVSEEDYWMSVARRFLGYRDVGKHRKSVVLNLATAIMVARVSDMIRKDKQHPGNTFEDGALASDPSTLLACNATIFLLEAVRFPHLFPGGQHFIQASRALTEDDAKEWLKSLREQKQKLLDLERSDVDGALGFPYVLNMLMQAFQRRRMGIKG</sequence>
<evidence type="ECO:0000313" key="2">
    <source>
        <dbReference type="Proteomes" id="UP000050424"/>
    </source>
</evidence>
<dbReference type="EMBL" id="LKCW01000090">
    <property type="protein sequence ID" value="KPM40110.1"/>
    <property type="molecule type" value="Genomic_DNA"/>
</dbReference>
<proteinExistence type="predicted"/>
<comment type="caution">
    <text evidence="1">The sequence shown here is derived from an EMBL/GenBank/DDBJ whole genome shotgun (WGS) entry which is preliminary data.</text>
</comment>
<accession>A0A0P7AQJ5</accession>
<dbReference type="Proteomes" id="UP000050424">
    <property type="component" value="Unassembled WGS sequence"/>
</dbReference>
<evidence type="ECO:0000313" key="1">
    <source>
        <dbReference type="EMBL" id="KPM40110.1"/>
    </source>
</evidence>
<gene>
    <name evidence="1" type="ORF">AK830_g6452</name>
</gene>